<dbReference type="Pfam" id="PF00672">
    <property type="entry name" value="HAMP"/>
    <property type="match status" value="1"/>
</dbReference>
<organism evidence="5">
    <name type="scientific">Verrucosispora sp. MS100047</name>
    <dbReference type="NCBI Taxonomy" id="1410949"/>
    <lineage>
        <taxon>Bacteria</taxon>
        <taxon>Bacillati</taxon>
        <taxon>Actinomycetota</taxon>
        <taxon>Actinomycetes</taxon>
        <taxon>Micromonosporales</taxon>
        <taxon>Micromonosporaceae</taxon>
        <taxon>Micromonospora</taxon>
    </lineage>
</organism>
<feature type="transmembrane region" description="Helical" evidence="3">
    <location>
        <begin position="626"/>
        <end position="650"/>
    </location>
</feature>
<evidence type="ECO:0000256" key="1">
    <source>
        <dbReference type="ARBA" id="ARBA00022692"/>
    </source>
</evidence>
<dbReference type="Gene3D" id="6.10.340.10">
    <property type="match status" value="1"/>
</dbReference>
<accession>A0A097CRH7</accession>
<feature type="transmembrane region" description="Helical" evidence="3">
    <location>
        <begin position="374"/>
        <end position="393"/>
    </location>
</feature>
<evidence type="ECO:0000256" key="2">
    <source>
        <dbReference type="ARBA" id="ARBA00022989"/>
    </source>
</evidence>
<proteinExistence type="predicted"/>
<protein>
    <recommendedName>
        <fullName evidence="4">HAMP domain-containing protein</fullName>
    </recommendedName>
</protein>
<feature type="transmembrane region" description="Helical" evidence="3">
    <location>
        <begin position="292"/>
        <end position="310"/>
    </location>
</feature>
<keyword evidence="1 3" id="KW-0812">Transmembrane</keyword>
<feature type="transmembrane region" description="Helical" evidence="3">
    <location>
        <begin position="261"/>
        <end position="280"/>
    </location>
</feature>
<sequence length="733" mass="78385">MRSGSAQGAPQQPIDGSVNDQAQLVAWRRRALEQQLPAAAFPAGTNAPSLVYLLATMFVVVAAVLGFAVNAQHGALPAVVDSQRDIVAKLASSIRLDAAARREELTRMVQTRGETSDAELLNRLISGGRNISGVSIMDAGTRQVIAAKGAELPLDLLPAELPIGSTLAVTNADGPLMVYGIALDETRVVLATQPLTMRNLRLNPDAGHGIHALTPDGTISLMQGANAVEAAHLPAIFEGLVDAGSRQSRQVVVKEWSDRRLLVSSAPVGSSGLVIVSLLTTEVSTGTSLRKGLLLGLSLLAVGLLSFWIMRRSLFLPVRVLLSQAKADACGAITARRPKLRIREAHRIARALALTSGEQFPTDRRWRPTVLQGLSVALVIALLWPAAVVVLGLRAPAPTVPVQLMRDEENRAEEASSALGNLLDGGLVTVSRTSYGFTVQDLEQAGRRLDRELDTDDRLRALYLVDRDGKVLAGAGRRPLRTVEPLPGEIGIHLDRTVQRLPVVYAYNQMADGYSIVGEFDPDRLLGLVRRVSGRTYVVDAELRTVLDSEGFQAFQPLQGDLVREAAVEALPGGTVGRSRTADGKPALVAAAGLSAPGTVAHLEWAVVIEQDTSALRLPELIEQRWTLLMAGAAVGVVLLTHVWQLYIFVRPLRRLANVADRMSEGNVELPVPPQRHDDIGAIAMCLEICRQVRHTGSARFGGALRLRGAGADRTTVLPRVRSAAGTGRGTKG</sequence>
<dbReference type="InterPro" id="IPR003660">
    <property type="entry name" value="HAMP_dom"/>
</dbReference>
<dbReference type="CDD" id="cd06225">
    <property type="entry name" value="HAMP"/>
    <property type="match status" value="1"/>
</dbReference>
<evidence type="ECO:0000313" key="5">
    <source>
        <dbReference type="EMBL" id="AIS85253.1"/>
    </source>
</evidence>
<feature type="transmembrane region" description="Helical" evidence="3">
    <location>
        <begin position="50"/>
        <end position="69"/>
    </location>
</feature>
<feature type="domain" description="HAMP" evidence="4">
    <location>
        <begin position="647"/>
        <end position="684"/>
    </location>
</feature>
<dbReference type="EMBL" id="KF826616">
    <property type="protein sequence ID" value="AIS85253.1"/>
    <property type="molecule type" value="Genomic_DNA"/>
</dbReference>
<evidence type="ECO:0000259" key="4">
    <source>
        <dbReference type="PROSITE" id="PS50885"/>
    </source>
</evidence>
<reference evidence="5" key="1">
    <citation type="journal article" date="2016" name="Appl. Microbiol. Biotechnol.">
        <title>Anti-MRSA and anti-TB metabolites from marine-derived Verrucosispora sp. MS100047.</title>
        <authorList>
            <person name="Huang P."/>
            <person name="Xie F."/>
            <person name="Ren B."/>
            <person name="Wang Q."/>
            <person name="Wang J."/>
            <person name="Wang Q."/>
            <person name="Abdel-Mageed W.M."/>
            <person name="Liu M."/>
            <person name="Han J."/>
            <person name="Oyeleye A."/>
            <person name="Shen J."/>
            <person name="Song F."/>
            <person name="Dai H."/>
            <person name="Liu X."/>
            <person name="Zhang L."/>
        </authorList>
    </citation>
    <scope>NUCLEOTIDE SEQUENCE</scope>
    <source>
        <strain evidence="5">MS100047</strain>
    </source>
</reference>
<gene>
    <name evidence="5" type="ORF">VASRM7_14</name>
</gene>
<dbReference type="SUPFAM" id="SSF158472">
    <property type="entry name" value="HAMP domain-like"/>
    <property type="match status" value="1"/>
</dbReference>
<keyword evidence="3" id="KW-0472">Membrane</keyword>
<dbReference type="PROSITE" id="PS50885">
    <property type="entry name" value="HAMP"/>
    <property type="match status" value="1"/>
</dbReference>
<keyword evidence="2 3" id="KW-1133">Transmembrane helix</keyword>
<dbReference type="AlphaFoldDB" id="A0A097CRH7"/>
<dbReference type="GO" id="GO:0007165">
    <property type="term" value="P:signal transduction"/>
    <property type="evidence" value="ECO:0007669"/>
    <property type="project" value="InterPro"/>
</dbReference>
<dbReference type="GO" id="GO:0016020">
    <property type="term" value="C:membrane"/>
    <property type="evidence" value="ECO:0007669"/>
    <property type="project" value="InterPro"/>
</dbReference>
<name>A0A097CRH7_9ACTN</name>
<evidence type="ECO:0000256" key="3">
    <source>
        <dbReference type="SAM" id="Phobius"/>
    </source>
</evidence>